<evidence type="ECO:0000313" key="2">
    <source>
        <dbReference type="Proteomes" id="UP001328107"/>
    </source>
</evidence>
<reference evidence="2" key="1">
    <citation type="submission" date="2022-10" db="EMBL/GenBank/DDBJ databases">
        <title>Genome assembly of Pristionchus species.</title>
        <authorList>
            <person name="Yoshida K."/>
            <person name="Sommer R.J."/>
        </authorList>
    </citation>
    <scope>NUCLEOTIDE SEQUENCE [LARGE SCALE GENOMIC DNA]</scope>
    <source>
        <strain evidence="2">RS5460</strain>
    </source>
</reference>
<protein>
    <submittedName>
        <fullName evidence="1">Uncharacterized protein</fullName>
    </submittedName>
</protein>
<organism evidence="1 2">
    <name type="scientific">Pristionchus mayeri</name>
    <dbReference type="NCBI Taxonomy" id="1317129"/>
    <lineage>
        <taxon>Eukaryota</taxon>
        <taxon>Metazoa</taxon>
        <taxon>Ecdysozoa</taxon>
        <taxon>Nematoda</taxon>
        <taxon>Chromadorea</taxon>
        <taxon>Rhabditida</taxon>
        <taxon>Rhabditina</taxon>
        <taxon>Diplogasteromorpha</taxon>
        <taxon>Diplogasteroidea</taxon>
        <taxon>Neodiplogasteridae</taxon>
        <taxon>Pristionchus</taxon>
    </lineage>
</organism>
<name>A0AAN5CXS7_9BILA</name>
<comment type="caution">
    <text evidence="1">The sequence shown here is derived from an EMBL/GenBank/DDBJ whole genome shotgun (WGS) entry which is preliminary data.</text>
</comment>
<feature type="non-terminal residue" evidence="1">
    <location>
        <position position="157"/>
    </location>
</feature>
<keyword evidence="2" id="KW-1185">Reference proteome</keyword>
<sequence>ISQVVFELGSTLYADYDGSWEERTFGNSILDQQICAIEACNELQRSLGFLTHIQQLKRSHHLARIRKRKLAVRASISYLAFVAIRPANAQELPHANANAFVLREDSTQSLPLFSSNTPIKEEQMDIKDEPIEVELKQEQPIADVFCPSTGNSRPIDS</sequence>
<evidence type="ECO:0000313" key="1">
    <source>
        <dbReference type="EMBL" id="GMR52240.1"/>
    </source>
</evidence>
<proteinExistence type="predicted"/>
<accession>A0AAN5CXS7</accession>
<dbReference type="EMBL" id="BTRK01000005">
    <property type="protein sequence ID" value="GMR52240.1"/>
    <property type="molecule type" value="Genomic_DNA"/>
</dbReference>
<feature type="non-terminal residue" evidence="1">
    <location>
        <position position="1"/>
    </location>
</feature>
<dbReference type="Proteomes" id="UP001328107">
    <property type="component" value="Unassembled WGS sequence"/>
</dbReference>
<dbReference type="AlphaFoldDB" id="A0AAN5CXS7"/>
<gene>
    <name evidence="1" type="ORF">PMAYCL1PPCAC_22435</name>
</gene>